<organism evidence="3 4">
    <name type="scientific">Taxus chinensis</name>
    <name type="common">Chinese yew</name>
    <name type="synonym">Taxus wallichiana var. chinensis</name>
    <dbReference type="NCBI Taxonomy" id="29808"/>
    <lineage>
        <taxon>Eukaryota</taxon>
        <taxon>Viridiplantae</taxon>
        <taxon>Streptophyta</taxon>
        <taxon>Embryophyta</taxon>
        <taxon>Tracheophyta</taxon>
        <taxon>Spermatophyta</taxon>
        <taxon>Pinopsida</taxon>
        <taxon>Pinidae</taxon>
        <taxon>Conifers II</taxon>
        <taxon>Cupressales</taxon>
        <taxon>Taxaceae</taxon>
        <taxon>Taxus</taxon>
    </lineage>
</organism>
<dbReference type="EMBL" id="JAHRHJ020000002">
    <property type="protein sequence ID" value="KAH9326454.1"/>
    <property type="molecule type" value="Genomic_DNA"/>
</dbReference>
<comment type="caution">
    <text evidence="3">The sequence shown here is derived from an EMBL/GenBank/DDBJ whole genome shotgun (WGS) entry which is preliminary data.</text>
</comment>
<evidence type="ECO:0000313" key="3">
    <source>
        <dbReference type="EMBL" id="KAH9326454.1"/>
    </source>
</evidence>
<keyword evidence="2" id="KW-0732">Signal</keyword>
<dbReference type="AlphaFoldDB" id="A0AA38GN88"/>
<evidence type="ECO:0000313" key="4">
    <source>
        <dbReference type="Proteomes" id="UP000824469"/>
    </source>
</evidence>
<feature type="non-terminal residue" evidence="3">
    <location>
        <position position="1"/>
    </location>
</feature>
<feature type="signal peptide" evidence="2">
    <location>
        <begin position="1"/>
        <end position="21"/>
    </location>
</feature>
<gene>
    <name evidence="3" type="ORF">KI387_006632</name>
</gene>
<feature type="region of interest" description="Disordered" evidence="1">
    <location>
        <begin position="146"/>
        <end position="210"/>
    </location>
</feature>
<accession>A0AA38GN88</accession>
<name>A0AA38GN88_TAXCH</name>
<evidence type="ECO:0000256" key="2">
    <source>
        <dbReference type="SAM" id="SignalP"/>
    </source>
</evidence>
<keyword evidence="4" id="KW-1185">Reference proteome</keyword>
<proteinExistence type="predicted"/>
<feature type="chain" id="PRO_5041420729" evidence="2">
    <location>
        <begin position="22"/>
        <end position="293"/>
    </location>
</feature>
<dbReference type="Proteomes" id="UP000824469">
    <property type="component" value="Unassembled WGS sequence"/>
</dbReference>
<feature type="compositionally biased region" description="Basic and acidic residues" evidence="1">
    <location>
        <begin position="162"/>
        <end position="172"/>
    </location>
</feature>
<evidence type="ECO:0000256" key="1">
    <source>
        <dbReference type="SAM" id="MobiDB-lite"/>
    </source>
</evidence>
<sequence>VIMGKMWVGFYILCFCFMVLSNSPTYCDSPRRLGSPERGILTNNFGKGFGDVETKKLLRAAENSLRIGSVKESNIRLGIHSTKTVGLDYRELGLVHGRFLGENVARIETRGDLVNATRKRKRTGIDRREKKHVKQIFRKGKGVHNYNTQKEKQGRKSVGAKDVFKDQEEHSKVSQPQSGMNGRKQENTNAEMPENRVNPSEIEGESKGNELRSRVRVKRLVAKLMRKNESKEEEENPNFVIEVNKETDGAGDDKEEYESKGLQNGVKGKRAVSNSIHKIVKEEEEAGPNAIIQ</sequence>
<feature type="region of interest" description="Disordered" evidence="1">
    <location>
        <begin position="228"/>
        <end position="271"/>
    </location>
</feature>
<protein>
    <submittedName>
        <fullName evidence="3">Uncharacterized protein</fullName>
    </submittedName>
</protein>
<feature type="compositionally biased region" description="Basic and acidic residues" evidence="1">
    <location>
        <begin position="243"/>
        <end position="252"/>
    </location>
</feature>
<reference evidence="3 4" key="1">
    <citation type="journal article" date="2021" name="Nat. Plants">
        <title>The Taxus genome provides insights into paclitaxel biosynthesis.</title>
        <authorList>
            <person name="Xiong X."/>
            <person name="Gou J."/>
            <person name="Liao Q."/>
            <person name="Li Y."/>
            <person name="Zhou Q."/>
            <person name="Bi G."/>
            <person name="Li C."/>
            <person name="Du R."/>
            <person name="Wang X."/>
            <person name="Sun T."/>
            <person name="Guo L."/>
            <person name="Liang H."/>
            <person name="Lu P."/>
            <person name="Wu Y."/>
            <person name="Zhang Z."/>
            <person name="Ro D.K."/>
            <person name="Shang Y."/>
            <person name="Huang S."/>
            <person name="Yan J."/>
        </authorList>
    </citation>
    <scope>NUCLEOTIDE SEQUENCE [LARGE SCALE GENOMIC DNA]</scope>
    <source>
        <strain evidence="3">Ta-2019</strain>
    </source>
</reference>